<accession>A0A0G3X949</accession>
<dbReference type="RefSeq" id="WP_047806689.1">
    <property type="nucleotide sequence ID" value="NZ_CP011805.1"/>
</dbReference>
<evidence type="ECO:0000313" key="6">
    <source>
        <dbReference type="Proteomes" id="UP000037643"/>
    </source>
</evidence>
<evidence type="ECO:0000259" key="4">
    <source>
        <dbReference type="PROSITE" id="PS50991"/>
    </source>
</evidence>
<dbReference type="PANTHER" id="PTHR42738:SF7">
    <property type="entry name" value="HYDROXYMETHYLGLUTARYL-COA LYASE"/>
    <property type="match status" value="1"/>
</dbReference>
<dbReference type="AlphaFoldDB" id="A0A0G3X949"/>
<keyword evidence="2" id="KW-0479">Metal-binding</keyword>
<dbReference type="PROSITE" id="PS50991">
    <property type="entry name" value="PYR_CT"/>
    <property type="match status" value="1"/>
</dbReference>
<evidence type="ECO:0000256" key="1">
    <source>
        <dbReference type="ARBA" id="ARBA00009405"/>
    </source>
</evidence>
<dbReference type="GO" id="GO:0006552">
    <property type="term" value="P:L-leucine catabolic process"/>
    <property type="evidence" value="ECO:0007669"/>
    <property type="project" value="TreeGrafter"/>
</dbReference>
<dbReference type="GO" id="GO:0046872">
    <property type="term" value="F:metal ion binding"/>
    <property type="evidence" value="ECO:0007669"/>
    <property type="project" value="UniProtKB-KW"/>
</dbReference>
<dbReference type="InterPro" id="IPR013785">
    <property type="entry name" value="Aldolase_TIM"/>
</dbReference>
<dbReference type="GO" id="GO:0046951">
    <property type="term" value="P:ketone body biosynthetic process"/>
    <property type="evidence" value="ECO:0007669"/>
    <property type="project" value="TreeGrafter"/>
</dbReference>
<dbReference type="Pfam" id="PF00682">
    <property type="entry name" value="HMGL-like"/>
    <property type="match status" value="1"/>
</dbReference>
<dbReference type="PANTHER" id="PTHR42738">
    <property type="entry name" value="HYDROXYMETHYLGLUTARYL-COA LYASE"/>
    <property type="match status" value="1"/>
</dbReference>
<feature type="domain" description="Pyruvate carboxyltransferase" evidence="4">
    <location>
        <begin position="6"/>
        <end position="277"/>
    </location>
</feature>
<comment type="similarity">
    <text evidence="1">Belongs to the HMG-CoA lyase family.</text>
</comment>
<proteinExistence type="inferred from homology"/>
<evidence type="ECO:0000256" key="2">
    <source>
        <dbReference type="ARBA" id="ARBA00022723"/>
    </source>
</evidence>
<dbReference type="InterPro" id="IPR000891">
    <property type="entry name" value="PYR_CT"/>
</dbReference>
<dbReference type="OrthoDB" id="9784013at2"/>
<gene>
    <name evidence="5" type="ORF">AM2010_1655</name>
</gene>
<dbReference type="SUPFAM" id="SSF51569">
    <property type="entry name" value="Aldolase"/>
    <property type="match status" value="1"/>
</dbReference>
<reference evidence="5 6" key="1">
    <citation type="submission" date="2015-06" db="EMBL/GenBank/DDBJ databases">
        <authorList>
            <person name="Kim K.M."/>
        </authorList>
    </citation>
    <scope>NUCLEOTIDE SEQUENCE [LARGE SCALE GENOMIC DNA]</scope>
    <source>
        <strain evidence="5 6">KCTC 22370</strain>
    </source>
</reference>
<keyword evidence="3 5" id="KW-0456">Lyase</keyword>
<dbReference type="GO" id="GO:0004419">
    <property type="term" value="F:hydroxymethylglutaryl-CoA lyase activity"/>
    <property type="evidence" value="ECO:0007669"/>
    <property type="project" value="TreeGrafter"/>
</dbReference>
<dbReference type="InterPro" id="IPR043594">
    <property type="entry name" value="HMGL"/>
</dbReference>
<sequence length="303" mass="31695">MGGTAIELVEVSPRDGLQNEPRILPVEIRAELIERAIAAGASRLEVASFVRPDAVPQMAGAEEVVDRLPPGAARYIGLVLNKRGALRALETQVDEIGFVCVASDSFGMRNQRQSSAQSLEIACDVLELAGSEGRAAQAMIAVAWGCPFEGRVSREHVVAMARRLAAAGSHEIGLADTIGIARPEEVEHLTRMVVEAVGPVPVRVHLHDTRGMGVANALAAIRGGARVIDASIGGTGGCPFAPGAAGNLATEDFVYATGGGPDGGEGGALLLDLDRLVDTAHWLNRQLGRERTSALARTHRVGD</sequence>
<organism evidence="5 6">
    <name type="scientific">Pelagerythrobacter marensis</name>
    <dbReference type="NCBI Taxonomy" id="543877"/>
    <lineage>
        <taxon>Bacteria</taxon>
        <taxon>Pseudomonadati</taxon>
        <taxon>Pseudomonadota</taxon>
        <taxon>Alphaproteobacteria</taxon>
        <taxon>Sphingomonadales</taxon>
        <taxon>Erythrobacteraceae</taxon>
        <taxon>Pelagerythrobacter</taxon>
    </lineage>
</organism>
<dbReference type="Proteomes" id="UP000037643">
    <property type="component" value="Chromosome"/>
</dbReference>
<dbReference type="NCBIfam" id="NF004283">
    <property type="entry name" value="PRK05692.1"/>
    <property type="match status" value="1"/>
</dbReference>
<dbReference type="CDD" id="cd07938">
    <property type="entry name" value="DRE_TIM_HMGL"/>
    <property type="match status" value="1"/>
</dbReference>
<dbReference type="KEGG" id="amx:AM2010_1655"/>
<evidence type="ECO:0000313" key="5">
    <source>
        <dbReference type="EMBL" id="AKM07722.1"/>
    </source>
</evidence>
<dbReference type="Gene3D" id="3.20.20.70">
    <property type="entry name" value="Aldolase class I"/>
    <property type="match status" value="1"/>
</dbReference>
<dbReference type="EMBL" id="CP011805">
    <property type="protein sequence ID" value="AKM07722.1"/>
    <property type="molecule type" value="Genomic_DNA"/>
</dbReference>
<evidence type="ECO:0000256" key="3">
    <source>
        <dbReference type="ARBA" id="ARBA00023239"/>
    </source>
</evidence>
<dbReference type="STRING" id="543877.AM2010_1655"/>
<protein>
    <submittedName>
        <fullName evidence="5">Hydroxymethylglutaryl-CoA lyase</fullName>
    </submittedName>
</protein>
<dbReference type="PATRIC" id="fig|543877.4.peg.1681"/>
<keyword evidence="6" id="KW-1185">Reference proteome</keyword>
<name>A0A0G3X949_9SPHN</name>